<dbReference type="AlphaFoldDB" id="A0A4S2EZJ2"/>
<dbReference type="PANTHER" id="PTHR30404:SF0">
    <property type="entry name" value="N-ACETYLMURAMOYL-L-ALANINE AMIDASE AMIC"/>
    <property type="match status" value="1"/>
</dbReference>
<evidence type="ECO:0000256" key="3">
    <source>
        <dbReference type="PROSITE-ProRule" id="PRU00591"/>
    </source>
</evidence>
<dbReference type="PROSITE" id="PS51170">
    <property type="entry name" value="CW"/>
    <property type="match status" value="4"/>
</dbReference>
<dbReference type="PANTHER" id="PTHR30404">
    <property type="entry name" value="N-ACETYLMURAMOYL-L-ALANINE AMIDASE"/>
    <property type="match status" value="1"/>
</dbReference>
<reference evidence="6 7" key="1">
    <citation type="submission" date="2019-04" db="EMBL/GenBank/DDBJ databases">
        <title>Microbes associate with the intestines of laboratory mice.</title>
        <authorList>
            <person name="Navarre W."/>
            <person name="Wong E."/>
            <person name="Huang K."/>
            <person name="Tropini C."/>
            <person name="Ng K."/>
            <person name="Yu B."/>
        </authorList>
    </citation>
    <scope>NUCLEOTIDE SEQUENCE [LARGE SCALE GENOMIC DNA]</scope>
    <source>
        <strain evidence="6 7">NM07_P-09</strain>
    </source>
</reference>
<dbReference type="Pfam" id="PF01520">
    <property type="entry name" value="Amidase_3"/>
    <property type="match status" value="1"/>
</dbReference>
<dbReference type="GO" id="GO:0008745">
    <property type="term" value="F:N-acetylmuramoyl-L-alanine amidase activity"/>
    <property type="evidence" value="ECO:0007669"/>
    <property type="project" value="InterPro"/>
</dbReference>
<feature type="signal peptide" evidence="4">
    <location>
        <begin position="1"/>
        <end position="26"/>
    </location>
</feature>
<dbReference type="CDD" id="cd02696">
    <property type="entry name" value="MurNAc-LAA"/>
    <property type="match status" value="1"/>
</dbReference>
<feature type="repeat" description="Cell wall-binding" evidence="3">
    <location>
        <begin position="562"/>
        <end position="582"/>
    </location>
</feature>
<dbReference type="GO" id="GO:0009253">
    <property type="term" value="P:peptidoglycan catabolic process"/>
    <property type="evidence" value="ECO:0007669"/>
    <property type="project" value="InterPro"/>
</dbReference>
<evidence type="ECO:0000256" key="1">
    <source>
        <dbReference type="ARBA" id="ARBA00022737"/>
    </source>
</evidence>
<dbReference type="Pfam" id="PF19127">
    <property type="entry name" value="Choline_bind_3"/>
    <property type="match status" value="3"/>
</dbReference>
<feature type="chain" id="PRO_5039283413" evidence="4">
    <location>
        <begin position="27"/>
        <end position="837"/>
    </location>
</feature>
<feature type="repeat" description="Cell wall-binding" evidence="3">
    <location>
        <begin position="476"/>
        <end position="495"/>
    </location>
</feature>
<dbReference type="OrthoDB" id="514320at2"/>
<keyword evidence="4" id="KW-0732">Signal</keyword>
<keyword evidence="2" id="KW-0378">Hydrolase</keyword>
<dbReference type="Pfam" id="PF01473">
    <property type="entry name" value="Choline_bind_1"/>
    <property type="match status" value="4"/>
</dbReference>
<dbReference type="InterPro" id="IPR002508">
    <property type="entry name" value="MurNAc-LAA_cat"/>
</dbReference>
<name>A0A4S2EZJ2_9ACTN</name>
<comment type="caution">
    <text evidence="6">The sequence shown here is derived from an EMBL/GenBank/DDBJ whole genome shotgun (WGS) entry which is preliminary data.</text>
</comment>
<evidence type="ECO:0000313" key="7">
    <source>
        <dbReference type="Proteomes" id="UP000310263"/>
    </source>
</evidence>
<dbReference type="EMBL" id="SRYE01000004">
    <property type="protein sequence ID" value="TGY61815.1"/>
    <property type="molecule type" value="Genomic_DNA"/>
</dbReference>
<accession>A0A4S2EZJ2</accession>
<protein>
    <submittedName>
        <fullName evidence="6">N-acetylmuramoyl-L-alanine amidase</fullName>
    </submittedName>
</protein>
<evidence type="ECO:0000256" key="4">
    <source>
        <dbReference type="SAM" id="SignalP"/>
    </source>
</evidence>
<keyword evidence="1" id="KW-0677">Repeat</keyword>
<dbReference type="SUPFAM" id="SSF69360">
    <property type="entry name" value="Cell wall binding repeat"/>
    <property type="match status" value="3"/>
</dbReference>
<gene>
    <name evidence="6" type="ORF">E5334_07390</name>
</gene>
<dbReference type="InterPro" id="IPR018337">
    <property type="entry name" value="Cell_wall/Cho-bd_repeat"/>
</dbReference>
<sequence length="837" mass="91602">MTISVKKIKKLLLGALSLGAALVLFAAPAPALATCGPVALDPGHGGTEVGAHNNGLKEKELNWQVMLYCKERLDQLGIPNYVVKEKWETLDRRERWLRAKAKNARVLISFHMNSADGIPSANGSEVLCCNFSTWNQFTNRESRAFGSDLLKRFQEMGFYNRGNKFNTGTGTYPDGSAADSMGINYYPRWDGTTGLIIEHGFLSNEFEAKRLGDPATLKQMGYADAEAIAKQWPNSYVKPAVSVRPSRAHWAQDSRGWKYILSDGSAATNCWQKISNRWYRFGADGYMLSGEITLGGAHYLLGGPSDGAMVTGWVWRNGAWYYYGGPDDGAMKTNWAYDGGWYYLGNDGRMRTGWVQVDSVCYWLNGSGRMATGWLSLGSTWYWLDLNSGAMAENGTAVCHGVRSLFNGSGAWISGSGWRQLGNRWFYLSGDRVATGWLNLGGAWYWLAGDGAMATGWTWVGNAWYYLGGQGDGAMKTGWILVDNKWYYCNASGAMLTGWQWVGNAWYLLGSDGAMLTGWQRIDNKTYYLNGSGAMLTGKQAIDGKNYEFDSSGALLNDPNQRVGWFKEPNGQWRYYDSKGNMLTGWQTINGARYYLGTDGIMVTGRQTIGGAAYVFDNDGKAINGWYNVSLQPSNSSVSGSKVHYYEGGKETYTRPGNTPVMGASAMGKDAFVKAFAAKIQANYPQIYRDDAKYGAQTPEAFAQATWDAAEKEGVRPEVLAAQVGNETGWLKFGGIVNANQCNFGGLGALDGNANGNAATFANVQEGLLAQAQHLKAYSSKEALAQPCVDPRFHLIANRGIAPYLEDYGADGHGGLVWASNRLYGRDLLAAMKAITG</sequence>
<keyword evidence="7" id="KW-1185">Reference proteome</keyword>
<dbReference type="SUPFAM" id="SSF53187">
    <property type="entry name" value="Zn-dependent exopeptidases"/>
    <property type="match status" value="1"/>
</dbReference>
<feature type="repeat" description="Cell wall-binding" evidence="3">
    <location>
        <begin position="516"/>
        <end position="535"/>
    </location>
</feature>
<proteinExistence type="predicted"/>
<dbReference type="Proteomes" id="UP000310263">
    <property type="component" value="Unassembled WGS sequence"/>
</dbReference>
<dbReference type="SMART" id="SM00646">
    <property type="entry name" value="Ami_3"/>
    <property type="match status" value="1"/>
</dbReference>
<feature type="domain" description="MurNAc-LAA" evidence="5">
    <location>
        <begin position="96"/>
        <end position="229"/>
    </location>
</feature>
<feature type="repeat" description="Cell wall-binding" evidence="3">
    <location>
        <begin position="583"/>
        <end position="602"/>
    </location>
</feature>
<dbReference type="Gene3D" id="3.40.630.40">
    <property type="entry name" value="Zn-dependent exopeptidases"/>
    <property type="match status" value="1"/>
</dbReference>
<organism evidence="6 7">
    <name type="scientific">Muricaecibacterium torontonense</name>
    <dbReference type="NCBI Taxonomy" id="3032871"/>
    <lineage>
        <taxon>Bacteria</taxon>
        <taxon>Bacillati</taxon>
        <taxon>Actinomycetota</taxon>
        <taxon>Coriobacteriia</taxon>
        <taxon>Coriobacteriales</taxon>
        <taxon>Atopobiaceae</taxon>
        <taxon>Muricaecibacterium</taxon>
    </lineage>
</organism>
<evidence type="ECO:0000256" key="2">
    <source>
        <dbReference type="ARBA" id="ARBA00022801"/>
    </source>
</evidence>
<dbReference type="Gene3D" id="2.10.270.10">
    <property type="entry name" value="Cholin Binding"/>
    <property type="match status" value="6"/>
</dbReference>
<dbReference type="InterPro" id="IPR050695">
    <property type="entry name" value="N-acetylmuramoyl_amidase_3"/>
</dbReference>
<evidence type="ECO:0000313" key="6">
    <source>
        <dbReference type="EMBL" id="TGY61815.1"/>
    </source>
</evidence>
<evidence type="ECO:0000259" key="5">
    <source>
        <dbReference type="SMART" id="SM00646"/>
    </source>
</evidence>
<dbReference type="RefSeq" id="WP_136012947.1">
    <property type="nucleotide sequence ID" value="NZ_SRYE01000004.1"/>
</dbReference>
<dbReference type="GO" id="GO:0030288">
    <property type="term" value="C:outer membrane-bounded periplasmic space"/>
    <property type="evidence" value="ECO:0007669"/>
    <property type="project" value="TreeGrafter"/>
</dbReference>